<dbReference type="KEGG" id="pchm:VFPPC_16610"/>
<name>A0A179F9B8_METCM</name>
<sequence length="55" mass="6105">MVRNMCKWRPVFPQFPTLVQQPCKALTENVMDGSCLLTALGFLGQFCQGLGNDSI</sequence>
<evidence type="ECO:0000313" key="1">
    <source>
        <dbReference type="EMBL" id="OAQ62115.1"/>
    </source>
</evidence>
<comment type="caution">
    <text evidence="1">The sequence shown here is derived from an EMBL/GenBank/DDBJ whole genome shotgun (WGS) entry which is preliminary data.</text>
</comment>
<protein>
    <submittedName>
        <fullName evidence="1">Uncharacterized protein</fullName>
    </submittedName>
</protein>
<organism evidence="1 2">
    <name type="scientific">Pochonia chlamydosporia 170</name>
    <dbReference type="NCBI Taxonomy" id="1380566"/>
    <lineage>
        <taxon>Eukaryota</taxon>
        <taxon>Fungi</taxon>
        <taxon>Dikarya</taxon>
        <taxon>Ascomycota</taxon>
        <taxon>Pezizomycotina</taxon>
        <taxon>Sordariomycetes</taxon>
        <taxon>Hypocreomycetidae</taxon>
        <taxon>Hypocreales</taxon>
        <taxon>Clavicipitaceae</taxon>
        <taxon>Pochonia</taxon>
    </lineage>
</organism>
<dbReference type="RefSeq" id="XP_018139819.1">
    <property type="nucleotide sequence ID" value="XM_018294363.1"/>
</dbReference>
<accession>A0A179F9B8</accession>
<reference evidence="1 2" key="1">
    <citation type="journal article" date="2016" name="PLoS Pathog.">
        <title>Biosynthesis of antibiotic leucinostatins in bio-control fungus Purpureocillium lilacinum and their inhibition on phytophthora revealed by genome mining.</title>
        <authorList>
            <person name="Wang G."/>
            <person name="Liu Z."/>
            <person name="Lin R."/>
            <person name="Li E."/>
            <person name="Mao Z."/>
            <person name="Ling J."/>
            <person name="Yang Y."/>
            <person name="Yin W.B."/>
            <person name="Xie B."/>
        </authorList>
    </citation>
    <scope>NUCLEOTIDE SEQUENCE [LARGE SCALE GENOMIC DNA]</scope>
    <source>
        <strain evidence="1">170</strain>
    </source>
</reference>
<dbReference type="AlphaFoldDB" id="A0A179F9B8"/>
<dbReference type="EMBL" id="LSBJ02000007">
    <property type="protein sequence ID" value="OAQ62115.1"/>
    <property type="molecule type" value="Genomic_DNA"/>
</dbReference>
<dbReference type="Proteomes" id="UP000078397">
    <property type="component" value="Unassembled WGS sequence"/>
</dbReference>
<gene>
    <name evidence="1" type="ORF">VFPPC_16610</name>
</gene>
<proteinExistence type="predicted"/>
<dbReference type="GeneID" id="28858357"/>
<evidence type="ECO:0000313" key="2">
    <source>
        <dbReference type="Proteomes" id="UP000078397"/>
    </source>
</evidence>
<keyword evidence="2" id="KW-1185">Reference proteome</keyword>